<dbReference type="GO" id="GO:0004190">
    <property type="term" value="F:aspartic-type endopeptidase activity"/>
    <property type="evidence" value="ECO:0007669"/>
    <property type="project" value="UniProtKB-EC"/>
</dbReference>
<dbReference type="EC" id="3.4.23.43" evidence="9"/>
<feature type="domain" description="Prepilin type IV endopeptidase peptidase" evidence="11">
    <location>
        <begin position="131"/>
        <end position="240"/>
    </location>
</feature>
<dbReference type="RefSeq" id="WP_186739964.1">
    <property type="nucleotide sequence ID" value="NZ_CP060394.1"/>
</dbReference>
<feature type="transmembrane region" description="Helical" evidence="10">
    <location>
        <begin position="256"/>
        <end position="277"/>
    </location>
</feature>
<gene>
    <name evidence="13" type="ORF">H7849_13655</name>
</gene>
<dbReference type="KEGG" id="adin:H7849_13655"/>
<protein>
    <recommendedName>
        <fullName evidence="9">Prepilin leader peptidase/N-methyltransferase</fullName>
        <ecNumber evidence="9">2.1.1.-</ecNumber>
        <ecNumber evidence="9">3.4.23.43</ecNumber>
    </recommendedName>
</protein>
<dbReference type="AlphaFoldDB" id="A0A7G8BCG4"/>
<evidence type="ECO:0000256" key="2">
    <source>
        <dbReference type="ARBA" id="ARBA00005801"/>
    </source>
</evidence>
<keyword evidence="6 10" id="KW-1133">Transmembrane helix</keyword>
<dbReference type="PANTHER" id="PTHR30487:SF0">
    <property type="entry name" value="PREPILIN LEADER PEPTIDASE_N-METHYLTRANSFERASE-RELATED"/>
    <property type="match status" value="1"/>
</dbReference>
<name>A0A7G8BCG4_9BACT</name>
<dbReference type="PRINTS" id="PR00864">
    <property type="entry name" value="PREPILNPTASE"/>
</dbReference>
<keyword evidence="9" id="KW-0378">Hydrolase</keyword>
<dbReference type="InterPro" id="IPR014032">
    <property type="entry name" value="Peptidase_A24A_bac"/>
</dbReference>
<evidence type="ECO:0000256" key="5">
    <source>
        <dbReference type="ARBA" id="ARBA00022692"/>
    </source>
</evidence>
<dbReference type="EC" id="2.1.1.-" evidence="9"/>
<keyword evidence="4" id="KW-0997">Cell inner membrane</keyword>
<dbReference type="InterPro" id="IPR010627">
    <property type="entry name" value="Prepilin_pept_A24_N"/>
</dbReference>
<dbReference type="GO" id="GO:0032259">
    <property type="term" value="P:methylation"/>
    <property type="evidence" value="ECO:0007669"/>
    <property type="project" value="UniProtKB-KW"/>
</dbReference>
<feature type="transmembrane region" description="Helical" evidence="10">
    <location>
        <begin position="149"/>
        <end position="167"/>
    </location>
</feature>
<evidence type="ECO:0000259" key="12">
    <source>
        <dbReference type="Pfam" id="PF06750"/>
    </source>
</evidence>
<dbReference type="InterPro" id="IPR000045">
    <property type="entry name" value="Prepilin_IV_endopep_pep"/>
</dbReference>
<feature type="transmembrane region" description="Helical" evidence="10">
    <location>
        <begin position="24"/>
        <end position="50"/>
    </location>
</feature>
<keyword evidence="9" id="KW-0645">Protease</keyword>
<keyword evidence="9" id="KW-0511">Multifunctional enzyme</keyword>
<evidence type="ECO:0000313" key="13">
    <source>
        <dbReference type="EMBL" id="QNI30234.1"/>
    </source>
</evidence>
<keyword evidence="5 9" id="KW-0812">Transmembrane</keyword>
<reference evidence="13 14" key="1">
    <citation type="submission" date="2020-08" db="EMBL/GenBank/DDBJ databases">
        <title>Edaphobacter telluris sp. nov. and Acidobacterium dinghuensis sp. nov., two acidobacteria isolated from forest soil.</title>
        <authorList>
            <person name="Fu J."/>
            <person name="Qiu L."/>
        </authorList>
    </citation>
    <scope>NUCLEOTIDE SEQUENCE [LARGE SCALE GENOMIC DNA]</scope>
    <source>
        <strain evidence="13">4Y35</strain>
    </source>
</reference>
<dbReference type="Pfam" id="PF01478">
    <property type="entry name" value="Peptidase_A24"/>
    <property type="match status" value="1"/>
</dbReference>
<dbReference type="EMBL" id="CP060394">
    <property type="protein sequence ID" value="QNI30234.1"/>
    <property type="molecule type" value="Genomic_DNA"/>
</dbReference>
<evidence type="ECO:0000256" key="6">
    <source>
        <dbReference type="ARBA" id="ARBA00022989"/>
    </source>
</evidence>
<feature type="transmembrane region" description="Helical" evidence="10">
    <location>
        <begin position="173"/>
        <end position="191"/>
    </location>
</feature>
<evidence type="ECO:0000256" key="8">
    <source>
        <dbReference type="RuleBase" id="RU003793"/>
    </source>
</evidence>
<keyword evidence="14" id="KW-1185">Reference proteome</keyword>
<comment type="function">
    <text evidence="9">Plays an essential role in type IV pili and type II pseudopili formation by proteolytically removing the leader sequence from substrate proteins and subsequently monomethylating the alpha-amino group of the newly exposed N-terminal phenylalanine.</text>
</comment>
<sequence>MPSSRTNQLSSPVTVPSAKAGGSILRPVIVVAIFSVLFGLSFGSFLNVCISRLPKHQSIVHPPSRCPECGESIWIRDNLPLVGWILLGGHCRHCNSRIPLRYPLVELAAAALFLLTYLTFNLTLEGAGMVVLCFLLLGLAVMDAESLFLSNAFTVPGIALGIVYSAIRGGWRAAVLAVVSAVAAAGLILLIRSAYWLVRKQEGMGLGDAKLMAMIAAWLGPWQTLLAFFLAMVAAAIFGLFWISLKKGGSMRTLQLPFGSFLCAAAIYAVFQGQPILKWYLQFFR</sequence>
<dbReference type="Proteomes" id="UP000515312">
    <property type="component" value="Chromosome"/>
</dbReference>
<evidence type="ECO:0000256" key="9">
    <source>
        <dbReference type="RuleBase" id="RU003794"/>
    </source>
</evidence>
<evidence type="ECO:0000256" key="1">
    <source>
        <dbReference type="ARBA" id="ARBA00004429"/>
    </source>
</evidence>
<comment type="similarity">
    <text evidence="2 8">Belongs to the peptidase A24 family.</text>
</comment>
<comment type="subcellular location">
    <subcellularLocation>
        <location evidence="1">Cell inner membrane</location>
        <topology evidence="1">Multi-pass membrane protein</topology>
    </subcellularLocation>
    <subcellularLocation>
        <location evidence="9">Cell membrane</location>
        <topology evidence="9">Multi-pass membrane protein</topology>
    </subcellularLocation>
</comment>
<evidence type="ECO:0000313" key="14">
    <source>
        <dbReference type="Proteomes" id="UP000515312"/>
    </source>
</evidence>
<feature type="transmembrane region" description="Helical" evidence="10">
    <location>
        <begin position="126"/>
        <end position="142"/>
    </location>
</feature>
<evidence type="ECO:0000256" key="4">
    <source>
        <dbReference type="ARBA" id="ARBA00022519"/>
    </source>
</evidence>
<dbReference type="GO" id="GO:0008168">
    <property type="term" value="F:methyltransferase activity"/>
    <property type="evidence" value="ECO:0007669"/>
    <property type="project" value="UniProtKB-KW"/>
</dbReference>
<evidence type="ECO:0000256" key="10">
    <source>
        <dbReference type="SAM" id="Phobius"/>
    </source>
</evidence>
<dbReference type="GO" id="GO:0006465">
    <property type="term" value="P:signal peptide processing"/>
    <property type="evidence" value="ECO:0007669"/>
    <property type="project" value="TreeGrafter"/>
</dbReference>
<feature type="transmembrane region" description="Helical" evidence="10">
    <location>
        <begin position="225"/>
        <end position="244"/>
    </location>
</feature>
<keyword evidence="9" id="KW-0808">Transferase</keyword>
<feature type="domain" description="Prepilin peptidase A24 N-terminal" evidence="12">
    <location>
        <begin position="37"/>
        <end position="120"/>
    </location>
</feature>
<proteinExistence type="inferred from homology"/>
<dbReference type="GO" id="GO:0005886">
    <property type="term" value="C:plasma membrane"/>
    <property type="evidence" value="ECO:0007669"/>
    <property type="project" value="UniProtKB-SubCell"/>
</dbReference>
<dbReference type="InterPro" id="IPR050882">
    <property type="entry name" value="Prepilin_peptidase/N-MTase"/>
</dbReference>
<dbReference type="PANTHER" id="PTHR30487">
    <property type="entry name" value="TYPE 4 PREPILIN-LIKE PROTEINS LEADER PEPTIDE-PROCESSING ENZYME"/>
    <property type="match status" value="1"/>
</dbReference>
<comment type="catalytic activity">
    <reaction evidence="9">
        <text>Typically cleaves a -Gly-|-Phe- bond to release an N-terminal, basic peptide of 5-8 residues from type IV prepilin, and then N-methylates the new N-terminal amino group, the methyl donor being S-adenosyl-L-methionine.</text>
        <dbReference type="EC" id="3.4.23.43"/>
    </reaction>
</comment>
<keyword evidence="3" id="KW-1003">Cell membrane</keyword>
<accession>A0A7G8BCG4</accession>
<dbReference type="Gene3D" id="1.20.120.1220">
    <property type="match status" value="1"/>
</dbReference>
<evidence type="ECO:0000256" key="7">
    <source>
        <dbReference type="ARBA" id="ARBA00023136"/>
    </source>
</evidence>
<evidence type="ECO:0000259" key="11">
    <source>
        <dbReference type="Pfam" id="PF01478"/>
    </source>
</evidence>
<keyword evidence="7 10" id="KW-0472">Membrane</keyword>
<evidence type="ECO:0000256" key="3">
    <source>
        <dbReference type="ARBA" id="ARBA00022475"/>
    </source>
</evidence>
<keyword evidence="9" id="KW-0489">Methyltransferase</keyword>
<dbReference type="Pfam" id="PF06750">
    <property type="entry name" value="A24_N_bact"/>
    <property type="match status" value="1"/>
</dbReference>
<organism evidence="13 14">
    <name type="scientific">Alloacidobacterium dinghuense</name>
    <dbReference type="NCBI Taxonomy" id="2763107"/>
    <lineage>
        <taxon>Bacteria</taxon>
        <taxon>Pseudomonadati</taxon>
        <taxon>Acidobacteriota</taxon>
        <taxon>Terriglobia</taxon>
        <taxon>Terriglobales</taxon>
        <taxon>Acidobacteriaceae</taxon>
        <taxon>Alloacidobacterium</taxon>
    </lineage>
</organism>